<keyword evidence="3" id="KW-1185">Reference proteome</keyword>
<dbReference type="Pfam" id="PF04536">
    <property type="entry name" value="TPM_phosphatase"/>
    <property type="match status" value="1"/>
</dbReference>
<dbReference type="Gene3D" id="3.10.310.50">
    <property type="match status" value="1"/>
</dbReference>
<sequence length="144" mass="15985">MDIFTQQEQDTIVQAISLAESHTSGEIRLVVERKLKEGEALDRATHYFDKLNMGATALHNGVLIYLAHDDHAYAIIGDSGIHKKVPADFWETVSSHMLDHFKEGNVARGLIAGITEAGEQLGIYFPKGQDDINELPDDIHFGEN</sequence>
<evidence type="ECO:0000313" key="3">
    <source>
        <dbReference type="Proteomes" id="UP000245627"/>
    </source>
</evidence>
<accession>A0A2T8HJT8</accession>
<dbReference type="PANTHER" id="PTHR30373">
    <property type="entry name" value="UPF0603 PROTEIN YGCG"/>
    <property type="match status" value="1"/>
</dbReference>
<feature type="domain" description="TPM" evidence="1">
    <location>
        <begin position="2"/>
        <end position="119"/>
    </location>
</feature>
<dbReference type="EMBL" id="QDKG01000002">
    <property type="protein sequence ID" value="PVH25665.1"/>
    <property type="molecule type" value="Genomic_DNA"/>
</dbReference>
<proteinExistence type="predicted"/>
<reference evidence="2 3" key="1">
    <citation type="submission" date="2018-04" db="EMBL/GenBank/DDBJ databases">
        <title>Sphingobacterium cortibacter sp. nov.</title>
        <authorList>
            <person name="Li Y."/>
        </authorList>
    </citation>
    <scope>NUCLEOTIDE SEQUENCE [LARGE SCALE GENOMIC DNA]</scope>
    <source>
        <strain evidence="2 3">2c-3</strain>
    </source>
</reference>
<evidence type="ECO:0000259" key="1">
    <source>
        <dbReference type="Pfam" id="PF04536"/>
    </source>
</evidence>
<comment type="caution">
    <text evidence="2">The sequence shown here is derived from an EMBL/GenBank/DDBJ whole genome shotgun (WGS) entry which is preliminary data.</text>
</comment>
<dbReference type="Proteomes" id="UP000245627">
    <property type="component" value="Unassembled WGS sequence"/>
</dbReference>
<protein>
    <recommendedName>
        <fullName evidence="1">TPM domain-containing protein</fullName>
    </recommendedName>
</protein>
<name>A0A2T8HJT8_9SPHI</name>
<dbReference type="OrthoDB" id="9786161at2"/>
<evidence type="ECO:0000313" key="2">
    <source>
        <dbReference type="EMBL" id="PVH25665.1"/>
    </source>
</evidence>
<dbReference type="InterPro" id="IPR007621">
    <property type="entry name" value="TPM_dom"/>
</dbReference>
<gene>
    <name evidence="2" type="ORF">DC487_06905</name>
</gene>
<dbReference type="PANTHER" id="PTHR30373:SF8">
    <property type="entry name" value="BLL7265 PROTEIN"/>
    <property type="match status" value="1"/>
</dbReference>
<dbReference type="RefSeq" id="WP_116775236.1">
    <property type="nucleotide sequence ID" value="NZ_QDKG01000002.1"/>
</dbReference>
<dbReference type="AlphaFoldDB" id="A0A2T8HJT8"/>
<organism evidence="2 3">
    <name type="scientific">Sphingobacterium corticibacter</name>
    <dbReference type="NCBI Taxonomy" id="2171749"/>
    <lineage>
        <taxon>Bacteria</taxon>
        <taxon>Pseudomonadati</taxon>
        <taxon>Bacteroidota</taxon>
        <taxon>Sphingobacteriia</taxon>
        <taxon>Sphingobacteriales</taxon>
        <taxon>Sphingobacteriaceae</taxon>
        <taxon>Sphingobacterium</taxon>
    </lineage>
</organism>